<gene>
    <name evidence="1" type="ORF">DOS84_01965</name>
</gene>
<organism evidence="1 2">
    <name type="scientific">Flavobacterium aquariorum</name>
    <dbReference type="NCBI Taxonomy" id="2217670"/>
    <lineage>
        <taxon>Bacteria</taxon>
        <taxon>Pseudomonadati</taxon>
        <taxon>Bacteroidota</taxon>
        <taxon>Flavobacteriia</taxon>
        <taxon>Flavobacteriales</taxon>
        <taxon>Flavobacteriaceae</taxon>
        <taxon>Flavobacterium</taxon>
    </lineage>
</organism>
<dbReference type="AlphaFoldDB" id="A0A2W7VT98"/>
<keyword evidence="2" id="KW-1185">Reference proteome</keyword>
<dbReference type="EMBL" id="QKXH01000001">
    <property type="protein sequence ID" value="PZX95352.1"/>
    <property type="molecule type" value="Genomic_DNA"/>
</dbReference>
<evidence type="ECO:0000313" key="1">
    <source>
        <dbReference type="EMBL" id="PZX95352.1"/>
    </source>
</evidence>
<reference evidence="1 2" key="1">
    <citation type="submission" date="2018-06" db="EMBL/GenBank/DDBJ databases">
        <title>Flavobacterium sp IMCC34762, genome.</title>
        <authorList>
            <person name="Joung Y."/>
            <person name="Cho J."/>
            <person name="Song J."/>
        </authorList>
    </citation>
    <scope>NUCLEOTIDE SEQUENCE [LARGE SCALE GENOMIC DNA]</scope>
    <source>
        <strain evidence="1 2">IMCC34762</strain>
    </source>
</reference>
<protein>
    <submittedName>
        <fullName evidence="1">Uncharacterized protein</fullName>
    </submittedName>
</protein>
<sequence>MILNRFSDKVIAKFVKNLERMKNKKTIRTYKWFMFFSPDGNGILLWSRQKRRDHKRYSGQRD</sequence>
<name>A0A2W7VT98_9FLAO</name>
<comment type="caution">
    <text evidence="1">The sequence shown here is derived from an EMBL/GenBank/DDBJ whole genome shotgun (WGS) entry which is preliminary data.</text>
</comment>
<accession>A0A2W7VT98</accession>
<dbReference type="Proteomes" id="UP000249177">
    <property type="component" value="Unassembled WGS sequence"/>
</dbReference>
<proteinExistence type="predicted"/>
<evidence type="ECO:0000313" key="2">
    <source>
        <dbReference type="Proteomes" id="UP000249177"/>
    </source>
</evidence>